<dbReference type="CDD" id="cd01998">
    <property type="entry name" value="MnmA_TRMU-like"/>
    <property type="match status" value="1"/>
</dbReference>
<feature type="domain" description="tRNA-specific 2-thiouridylase MnmA-like central" evidence="11">
    <location>
        <begin position="203"/>
        <end position="265"/>
    </location>
</feature>
<keyword evidence="1 9" id="KW-0820">tRNA-binding</keyword>
<comment type="catalytic activity">
    <reaction evidence="8 9">
        <text>S-sulfanyl-L-cysteinyl-[protein] + uridine(34) in tRNA + AH2 + ATP = 2-thiouridine(34) in tRNA + L-cysteinyl-[protein] + A + AMP + diphosphate + H(+)</text>
        <dbReference type="Rhea" id="RHEA:47032"/>
        <dbReference type="Rhea" id="RHEA-COMP:10131"/>
        <dbReference type="Rhea" id="RHEA-COMP:11726"/>
        <dbReference type="Rhea" id="RHEA-COMP:11727"/>
        <dbReference type="Rhea" id="RHEA-COMP:11728"/>
        <dbReference type="ChEBI" id="CHEBI:13193"/>
        <dbReference type="ChEBI" id="CHEBI:15378"/>
        <dbReference type="ChEBI" id="CHEBI:17499"/>
        <dbReference type="ChEBI" id="CHEBI:29950"/>
        <dbReference type="ChEBI" id="CHEBI:30616"/>
        <dbReference type="ChEBI" id="CHEBI:33019"/>
        <dbReference type="ChEBI" id="CHEBI:61963"/>
        <dbReference type="ChEBI" id="CHEBI:65315"/>
        <dbReference type="ChEBI" id="CHEBI:87170"/>
        <dbReference type="ChEBI" id="CHEBI:456215"/>
        <dbReference type="EC" id="2.8.1.13"/>
    </reaction>
</comment>
<dbReference type="PANTHER" id="PTHR11933:SF5">
    <property type="entry name" value="MITOCHONDRIAL TRNA-SPECIFIC 2-THIOURIDYLASE 1"/>
    <property type="match status" value="1"/>
</dbReference>
<evidence type="ECO:0000256" key="9">
    <source>
        <dbReference type="HAMAP-Rule" id="MF_00144"/>
    </source>
</evidence>
<gene>
    <name evidence="9" type="primary">mnmA</name>
</gene>
<feature type="active site" description="Cysteine persulfide intermediate" evidence="9">
    <location>
        <position position="193"/>
    </location>
</feature>
<evidence type="ECO:0000259" key="10">
    <source>
        <dbReference type="Pfam" id="PF20258"/>
    </source>
</evidence>
<dbReference type="Pfam" id="PF20258">
    <property type="entry name" value="tRNA_Me_trans_C"/>
    <property type="match status" value="1"/>
</dbReference>
<dbReference type="Gene3D" id="2.40.30.10">
    <property type="entry name" value="Translation factors"/>
    <property type="match status" value="1"/>
</dbReference>
<dbReference type="NCBIfam" id="TIGR00420">
    <property type="entry name" value="trmU"/>
    <property type="match status" value="1"/>
</dbReference>
<accession>L7VVX0</accession>
<name>L7VVX0_9BACT</name>
<keyword evidence="7 9" id="KW-1015">Disulfide bond</keyword>
<evidence type="ECO:0000256" key="8">
    <source>
        <dbReference type="ARBA" id="ARBA00051542"/>
    </source>
</evidence>
<comment type="function">
    <text evidence="9">Catalyzes the 2-thiolation of uridine at the wobble position (U34) of tRNA, leading to the formation of s(2)U34.</text>
</comment>
<keyword evidence="2 9" id="KW-0808">Transferase</keyword>
<feature type="domain" description="tRNA-specific 2-thiouridylase MnmA-like C-terminal" evidence="10">
    <location>
        <begin position="281"/>
        <end position="359"/>
    </location>
</feature>
<dbReference type="EMBL" id="JX649865">
    <property type="protein sequence ID" value="AGC71193.1"/>
    <property type="molecule type" value="Genomic_DNA"/>
</dbReference>
<feature type="binding site" evidence="9">
    <location>
        <position position="32"/>
    </location>
    <ligand>
        <name>ATP</name>
        <dbReference type="ChEBI" id="CHEBI:30616"/>
    </ligand>
</feature>
<evidence type="ECO:0000256" key="3">
    <source>
        <dbReference type="ARBA" id="ARBA00022694"/>
    </source>
</evidence>
<feature type="active site" description="Nucleophile" evidence="9">
    <location>
        <position position="96"/>
    </location>
</feature>
<dbReference type="Pfam" id="PF20259">
    <property type="entry name" value="tRNA_Me_trans_M"/>
    <property type="match status" value="1"/>
</dbReference>
<feature type="binding site" evidence="9">
    <location>
        <position position="120"/>
    </location>
    <ligand>
        <name>ATP</name>
        <dbReference type="ChEBI" id="CHEBI:30616"/>
    </ligand>
</feature>
<feature type="region of interest" description="Interaction with tRNA" evidence="9">
    <location>
        <begin position="143"/>
        <end position="145"/>
    </location>
</feature>
<evidence type="ECO:0000256" key="7">
    <source>
        <dbReference type="ARBA" id="ARBA00023157"/>
    </source>
</evidence>
<dbReference type="AlphaFoldDB" id="L7VVX0"/>
<evidence type="ECO:0000259" key="11">
    <source>
        <dbReference type="Pfam" id="PF20259"/>
    </source>
</evidence>
<feature type="site" description="Interaction with tRNA" evidence="9">
    <location>
        <position position="334"/>
    </location>
</feature>
<dbReference type="GO" id="GO:0032259">
    <property type="term" value="P:methylation"/>
    <property type="evidence" value="ECO:0007669"/>
    <property type="project" value="UniProtKB-KW"/>
</dbReference>
<dbReference type="GO" id="GO:0005737">
    <property type="term" value="C:cytoplasm"/>
    <property type="evidence" value="ECO:0007669"/>
    <property type="project" value="UniProtKB-SubCell"/>
</dbReference>
<keyword evidence="9" id="KW-0963">Cytoplasm</keyword>
<dbReference type="InterPro" id="IPR023382">
    <property type="entry name" value="MnmA-like_central_sf"/>
</dbReference>
<comment type="similarity">
    <text evidence="9">Belongs to the MnmA/TRMU family.</text>
</comment>
<evidence type="ECO:0000256" key="5">
    <source>
        <dbReference type="ARBA" id="ARBA00022840"/>
    </source>
</evidence>
<dbReference type="InterPro" id="IPR046884">
    <property type="entry name" value="MnmA-like_central"/>
</dbReference>
<dbReference type="GO" id="GO:0002143">
    <property type="term" value="P:tRNA wobble position uridine thiolation"/>
    <property type="evidence" value="ECO:0007669"/>
    <property type="project" value="TreeGrafter"/>
</dbReference>
<dbReference type="InterPro" id="IPR004506">
    <property type="entry name" value="MnmA-like"/>
</dbReference>
<evidence type="ECO:0000256" key="2">
    <source>
        <dbReference type="ARBA" id="ARBA00022679"/>
    </source>
</evidence>
<evidence type="ECO:0000256" key="1">
    <source>
        <dbReference type="ARBA" id="ARBA00022555"/>
    </source>
</evidence>
<evidence type="ECO:0000313" key="12">
    <source>
        <dbReference type="EMBL" id="AGC71193.1"/>
    </source>
</evidence>
<dbReference type="GO" id="GO:0000049">
    <property type="term" value="F:tRNA binding"/>
    <property type="evidence" value="ECO:0007669"/>
    <property type="project" value="UniProtKB-KW"/>
</dbReference>
<dbReference type="Gene3D" id="3.40.50.620">
    <property type="entry name" value="HUPs"/>
    <property type="match status" value="1"/>
</dbReference>
<keyword evidence="12" id="KW-0489">Methyltransferase</keyword>
<evidence type="ECO:0000256" key="4">
    <source>
        <dbReference type="ARBA" id="ARBA00022741"/>
    </source>
</evidence>
<reference evidence="12" key="1">
    <citation type="submission" date="2012-09" db="EMBL/GenBank/DDBJ databases">
        <title>Metagenomic Characterization of a Microbial Community in Wastewater Detects High Levels of Antibiotic Resistance.</title>
        <authorList>
            <person name="Abrams M."/>
            <person name="Caldwell A."/>
            <person name="Vandaei E."/>
            <person name="Lee W."/>
            <person name="Perrott J."/>
            <person name="Khan S.Y."/>
            <person name="Ta J."/>
            <person name="Romero D."/>
            <person name="Nguyen V."/>
            <person name="Pourmand N."/>
            <person name="Ouverney C.C."/>
        </authorList>
    </citation>
    <scope>NUCLEOTIDE SEQUENCE</scope>
</reference>
<keyword evidence="5 9" id="KW-0067">ATP-binding</keyword>
<proteinExistence type="inferred from homology"/>
<feature type="binding site" evidence="9">
    <location>
        <begin position="6"/>
        <end position="13"/>
    </location>
    <ligand>
        <name>ATP</name>
        <dbReference type="ChEBI" id="CHEBI:30616"/>
    </ligand>
</feature>
<dbReference type="EC" id="2.8.1.13" evidence="9"/>
<comment type="caution">
    <text evidence="9">Lacks conserved residue(s) required for the propagation of feature annotation.</text>
</comment>
<feature type="disulfide bond" description="Alternate" evidence="9">
    <location>
        <begin position="96"/>
        <end position="193"/>
    </location>
</feature>
<dbReference type="PANTHER" id="PTHR11933">
    <property type="entry name" value="TRNA 5-METHYLAMINOMETHYL-2-THIOURIDYLATE -METHYLTRANSFERASE"/>
    <property type="match status" value="1"/>
</dbReference>
<dbReference type="NCBIfam" id="NF001138">
    <property type="entry name" value="PRK00143.1"/>
    <property type="match status" value="1"/>
</dbReference>
<dbReference type="InterPro" id="IPR014729">
    <property type="entry name" value="Rossmann-like_a/b/a_fold"/>
</dbReference>
<keyword evidence="3 9" id="KW-0819">tRNA processing</keyword>
<sequence length="393" mass="41117">MKVLAALSGGVDSTVAAAMLLEAGHEVVGVTMKLWGGDSDTGCCSVSDVEDARRAAAQLGVDHHVFNFADEFDRHVVDPYVADHLVGRTPNPCIECNRHLKFDLLLRRADLLGFDLVATGHHARVVELADGSRRLARGRDSGKDQSYVLYPLAGAALQRVLLPVGETTKDKVRELASSMGLRTASKPDSQDVCFITRSDGRAAFLSERATLHPGRVVDSAGEEVGRVDAVELVTIGQRRGLDLAGGKGRRFVTDVDVARRTVTVGGATDLLVDSVDLVDLVWAGDPVEGPVEVQCSAHGGAASATVTPGAGPGPDGAVAEISWHEPHRRIAPGQSVVLYRIEELRDGDREAVVVGGGMVGGGMVDSGAAADSGGLLHHAESAGTCVADQPPRA</sequence>
<protein>
    <recommendedName>
        <fullName evidence="9">tRNA-specific 2-thiouridylase MnmA</fullName>
        <ecNumber evidence="9">2.8.1.13</ecNumber>
    </recommendedName>
</protein>
<dbReference type="SUPFAM" id="SSF52402">
    <property type="entry name" value="Adenine nucleotide alpha hydrolases-like"/>
    <property type="match status" value="1"/>
</dbReference>
<keyword evidence="6 9" id="KW-0694">RNA-binding</keyword>
<dbReference type="Gene3D" id="2.30.30.280">
    <property type="entry name" value="Adenine nucleotide alpha hydrolases-like domains"/>
    <property type="match status" value="1"/>
</dbReference>
<dbReference type="Pfam" id="PF03054">
    <property type="entry name" value="tRNA_Me_trans"/>
    <property type="match status" value="1"/>
</dbReference>
<keyword evidence="4 9" id="KW-0547">Nucleotide-binding</keyword>
<organism evidence="12">
    <name type="scientific">uncultured bacterium A1Q1_fos_568</name>
    <dbReference type="NCBI Taxonomy" id="1256586"/>
    <lineage>
        <taxon>Bacteria</taxon>
        <taxon>environmental samples</taxon>
    </lineage>
</organism>
<comment type="subcellular location">
    <subcellularLocation>
        <location evidence="9">Cytoplasm</location>
    </subcellularLocation>
</comment>
<dbReference type="GO" id="GO:0005524">
    <property type="term" value="F:ATP binding"/>
    <property type="evidence" value="ECO:0007669"/>
    <property type="project" value="UniProtKB-KW"/>
</dbReference>
<feature type="site" description="Interaction with tRNA" evidence="9">
    <location>
        <position position="121"/>
    </location>
</feature>
<evidence type="ECO:0000256" key="6">
    <source>
        <dbReference type="ARBA" id="ARBA00022884"/>
    </source>
</evidence>
<dbReference type="GO" id="GO:0103016">
    <property type="term" value="F:tRNA-uridine 2-sulfurtransferase activity"/>
    <property type="evidence" value="ECO:0007669"/>
    <property type="project" value="UniProtKB-EC"/>
</dbReference>
<dbReference type="HAMAP" id="MF_00144">
    <property type="entry name" value="tRNA_thiouridyl_MnmA"/>
    <property type="match status" value="1"/>
</dbReference>
<dbReference type="InterPro" id="IPR046885">
    <property type="entry name" value="MnmA-like_C"/>
</dbReference>
<dbReference type="GO" id="GO:0008168">
    <property type="term" value="F:methyltransferase activity"/>
    <property type="evidence" value="ECO:0007669"/>
    <property type="project" value="UniProtKB-KW"/>
</dbReference>